<comment type="catalytic activity">
    <reaction evidence="2">
        <text>L-glutamyl-tRNA(Gln) + L-glutamine + ATP + H2O = L-glutaminyl-tRNA(Gln) + L-glutamate + ADP + phosphate + H(+)</text>
        <dbReference type="Rhea" id="RHEA:17521"/>
        <dbReference type="Rhea" id="RHEA-COMP:9681"/>
        <dbReference type="Rhea" id="RHEA-COMP:9684"/>
        <dbReference type="ChEBI" id="CHEBI:15377"/>
        <dbReference type="ChEBI" id="CHEBI:15378"/>
        <dbReference type="ChEBI" id="CHEBI:29985"/>
        <dbReference type="ChEBI" id="CHEBI:30616"/>
        <dbReference type="ChEBI" id="CHEBI:43474"/>
        <dbReference type="ChEBI" id="CHEBI:58359"/>
        <dbReference type="ChEBI" id="CHEBI:78520"/>
        <dbReference type="ChEBI" id="CHEBI:78521"/>
        <dbReference type="ChEBI" id="CHEBI:456216"/>
    </reaction>
</comment>
<evidence type="ECO:0000313" key="3">
    <source>
        <dbReference type="EMBL" id="HET97674.1"/>
    </source>
</evidence>
<comment type="caution">
    <text evidence="3">The sequence shown here is derived from an EMBL/GenBank/DDBJ whole genome shotgun (WGS) entry which is preliminary data.</text>
</comment>
<name>A0A7C2TKF3_9BACT</name>
<dbReference type="GO" id="GO:0070681">
    <property type="term" value="P:glutaminyl-tRNAGln biosynthesis via transamidation"/>
    <property type="evidence" value="ECO:0007669"/>
    <property type="project" value="TreeGrafter"/>
</dbReference>
<dbReference type="GO" id="GO:0006450">
    <property type="term" value="P:regulation of translational fidelity"/>
    <property type="evidence" value="ECO:0007669"/>
    <property type="project" value="InterPro"/>
</dbReference>
<evidence type="ECO:0000256" key="2">
    <source>
        <dbReference type="HAMAP-Rule" id="MF_00122"/>
    </source>
</evidence>
<reference evidence="3" key="1">
    <citation type="journal article" date="2020" name="mSystems">
        <title>Genome- and Community-Level Interaction Insights into Carbon Utilization and Element Cycling Functions of Hydrothermarchaeota in Hydrothermal Sediment.</title>
        <authorList>
            <person name="Zhou Z."/>
            <person name="Liu Y."/>
            <person name="Xu W."/>
            <person name="Pan J."/>
            <person name="Luo Z.H."/>
            <person name="Li M."/>
        </authorList>
    </citation>
    <scope>NUCLEOTIDE SEQUENCE [LARGE SCALE GENOMIC DNA]</scope>
    <source>
        <strain evidence="3">SpSt-1224</strain>
    </source>
</reference>
<dbReference type="EC" id="6.3.5.-" evidence="2"/>
<keyword evidence="1 2" id="KW-0067">ATP-binding</keyword>
<dbReference type="Gene3D" id="1.10.20.60">
    <property type="entry name" value="Glu-tRNAGln amidotransferase C subunit, N-terminal domain"/>
    <property type="match status" value="1"/>
</dbReference>
<accession>A0A7C2TKF3</accession>
<dbReference type="GO" id="GO:0050567">
    <property type="term" value="F:glutaminyl-tRNA synthase (glutamine-hydrolyzing) activity"/>
    <property type="evidence" value="ECO:0007669"/>
    <property type="project" value="UniProtKB-UniRule"/>
</dbReference>
<dbReference type="PANTHER" id="PTHR15004">
    <property type="entry name" value="GLUTAMYL-TRNA(GLN) AMIDOTRANSFERASE SUBUNIT C, MITOCHONDRIAL"/>
    <property type="match status" value="1"/>
</dbReference>
<dbReference type="GO" id="GO:0006412">
    <property type="term" value="P:translation"/>
    <property type="evidence" value="ECO:0007669"/>
    <property type="project" value="UniProtKB-UniRule"/>
</dbReference>
<dbReference type="SUPFAM" id="SSF141000">
    <property type="entry name" value="Glu-tRNAGln amidotransferase C subunit"/>
    <property type="match status" value="1"/>
</dbReference>
<evidence type="ECO:0000256" key="1">
    <source>
        <dbReference type="ARBA" id="ARBA00022840"/>
    </source>
</evidence>
<gene>
    <name evidence="2 3" type="primary">gatC</name>
    <name evidence="3" type="ORF">ENN98_03065</name>
</gene>
<dbReference type="GO" id="GO:0005524">
    <property type="term" value="F:ATP binding"/>
    <property type="evidence" value="ECO:0007669"/>
    <property type="project" value="UniProtKB-KW"/>
</dbReference>
<dbReference type="PANTHER" id="PTHR15004:SF0">
    <property type="entry name" value="GLUTAMYL-TRNA(GLN) AMIDOTRANSFERASE SUBUNIT C, MITOCHONDRIAL"/>
    <property type="match status" value="1"/>
</dbReference>
<comment type="subunit">
    <text evidence="2">Heterotrimer of A, B and C subunits.</text>
</comment>
<keyword evidence="2" id="KW-0547">Nucleotide-binding</keyword>
<dbReference type="HAMAP" id="MF_00122">
    <property type="entry name" value="GatC"/>
    <property type="match status" value="1"/>
</dbReference>
<comment type="similarity">
    <text evidence="2">Belongs to the GatC family.</text>
</comment>
<dbReference type="EMBL" id="DSDS01000069">
    <property type="protein sequence ID" value="HET97674.1"/>
    <property type="molecule type" value="Genomic_DNA"/>
</dbReference>
<organism evidence="3">
    <name type="scientific">Desulfurivibrio alkaliphilus</name>
    <dbReference type="NCBI Taxonomy" id="427923"/>
    <lineage>
        <taxon>Bacteria</taxon>
        <taxon>Pseudomonadati</taxon>
        <taxon>Thermodesulfobacteriota</taxon>
        <taxon>Desulfobulbia</taxon>
        <taxon>Desulfobulbales</taxon>
        <taxon>Desulfobulbaceae</taxon>
        <taxon>Desulfurivibrio</taxon>
    </lineage>
</organism>
<keyword evidence="2" id="KW-0648">Protein biosynthesis</keyword>
<comment type="function">
    <text evidence="2">Allows the formation of correctly charged Asn-tRNA(Asn) or Gln-tRNA(Gln) through the transamidation of misacylated Asp-tRNA(Asn) or Glu-tRNA(Gln) in organisms which lack either or both of asparaginyl-tRNA or glutaminyl-tRNA synthetases. The reaction takes place in the presence of glutamine and ATP through an activated phospho-Asp-tRNA(Asn) or phospho-Glu-tRNA(Gln).</text>
</comment>
<dbReference type="Pfam" id="PF02686">
    <property type="entry name" value="GatC"/>
    <property type="match status" value="1"/>
</dbReference>
<protein>
    <recommendedName>
        <fullName evidence="2">Aspartyl/glutamyl-tRNA(Asn/Gln) amidotransferase subunit C</fullName>
        <shortName evidence="2">Asp/Glu-ADT subunit C</shortName>
        <ecNumber evidence="2">6.3.5.-</ecNumber>
    </recommendedName>
</protein>
<dbReference type="NCBIfam" id="TIGR00135">
    <property type="entry name" value="gatC"/>
    <property type="match status" value="1"/>
</dbReference>
<proteinExistence type="inferred from homology"/>
<dbReference type="InterPro" id="IPR036113">
    <property type="entry name" value="Asp/Glu-ADT_sf_sub_c"/>
</dbReference>
<comment type="catalytic activity">
    <reaction evidence="2">
        <text>L-aspartyl-tRNA(Asn) + L-glutamine + ATP + H2O = L-asparaginyl-tRNA(Asn) + L-glutamate + ADP + phosphate + 2 H(+)</text>
        <dbReference type="Rhea" id="RHEA:14513"/>
        <dbReference type="Rhea" id="RHEA-COMP:9674"/>
        <dbReference type="Rhea" id="RHEA-COMP:9677"/>
        <dbReference type="ChEBI" id="CHEBI:15377"/>
        <dbReference type="ChEBI" id="CHEBI:15378"/>
        <dbReference type="ChEBI" id="CHEBI:29985"/>
        <dbReference type="ChEBI" id="CHEBI:30616"/>
        <dbReference type="ChEBI" id="CHEBI:43474"/>
        <dbReference type="ChEBI" id="CHEBI:58359"/>
        <dbReference type="ChEBI" id="CHEBI:78515"/>
        <dbReference type="ChEBI" id="CHEBI:78516"/>
        <dbReference type="ChEBI" id="CHEBI:456216"/>
    </reaction>
</comment>
<keyword evidence="2" id="KW-0436">Ligase</keyword>
<dbReference type="AlphaFoldDB" id="A0A7C2TKF3"/>
<dbReference type="Proteomes" id="UP000885986">
    <property type="component" value="Unassembled WGS sequence"/>
</dbReference>
<dbReference type="InterPro" id="IPR003837">
    <property type="entry name" value="GatC"/>
</dbReference>
<sequence length="94" mass="10224">MRISEEQVMQVARLARLELAADEVGPLTGQLDEILRYVDKLNELDTTDVAPVTHALSVVNAFREDEVTPSLPRAEALANAPLATEAAFVVPKVI</sequence>